<protein>
    <recommendedName>
        <fullName evidence="2 15">ATP-dependent DNA helicase RecG</fullName>
        <ecNumber evidence="13 15">5.6.2.4</ecNumber>
    </recommendedName>
</protein>
<dbReference type="InterPro" id="IPR012340">
    <property type="entry name" value="NA-bd_OB-fold"/>
</dbReference>
<evidence type="ECO:0000256" key="4">
    <source>
        <dbReference type="ARBA" id="ARBA00022763"/>
    </source>
</evidence>
<evidence type="ECO:0000256" key="11">
    <source>
        <dbReference type="ARBA" id="ARBA00023235"/>
    </source>
</evidence>
<keyword evidence="5 15" id="KW-0378">Hydrolase</keyword>
<dbReference type="PANTHER" id="PTHR47964">
    <property type="entry name" value="ATP-DEPENDENT DNA HELICASE HOMOLOG RECG, CHLOROPLASTIC"/>
    <property type="match status" value="1"/>
</dbReference>
<dbReference type="RefSeq" id="WP_092470175.1">
    <property type="nucleotide sequence ID" value="NZ_FOOX01000004.1"/>
</dbReference>
<comment type="catalytic activity">
    <reaction evidence="12 15">
        <text>Couples ATP hydrolysis with the unwinding of duplex DNA by translocating in the 3'-5' direction.</text>
        <dbReference type="EC" id="5.6.2.4"/>
    </reaction>
</comment>
<keyword evidence="3 15" id="KW-0547">Nucleotide-binding</keyword>
<dbReference type="InterPro" id="IPR047112">
    <property type="entry name" value="RecG/Mfd"/>
</dbReference>
<evidence type="ECO:0000256" key="8">
    <source>
        <dbReference type="ARBA" id="ARBA00023125"/>
    </source>
</evidence>
<reference evidence="19" key="1">
    <citation type="submission" date="2016-10" db="EMBL/GenBank/DDBJ databases">
        <authorList>
            <person name="Varghese N."/>
            <person name="Submissions S."/>
        </authorList>
    </citation>
    <scope>NUCLEOTIDE SEQUENCE [LARGE SCALE GENOMIC DNA]</scope>
    <source>
        <strain evidence="19">DSM 17038</strain>
    </source>
</reference>
<evidence type="ECO:0000256" key="3">
    <source>
        <dbReference type="ARBA" id="ARBA00022741"/>
    </source>
</evidence>
<dbReference type="InterPro" id="IPR045562">
    <property type="entry name" value="RecG_dom3_C"/>
</dbReference>
<dbReference type="Pfam" id="PF00270">
    <property type="entry name" value="DEAD"/>
    <property type="match status" value="1"/>
</dbReference>
<dbReference type="InterPro" id="IPR033454">
    <property type="entry name" value="RecG_wedge"/>
</dbReference>
<dbReference type="Pfam" id="PF19833">
    <property type="entry name" value="RecG_dom3_C"/>
    <property type="match status" value="1"/>
</dbReference>
<name>A0A1I2RI27_9FIRM</name>
<evidence type="ECO:0000256" key="7">
    <source>
        <dbReference type="ARBA" id="ARBA00022840"/>
    </source>
</evidence>
<evidence type="ECO:0000256" key="12">
    <source>
        <dbReference type="ARBA" id="ARBA00034617"/>
    </source>
</evidence>
<dbReference type="InterPro" id="IPR014001">
    <property type="entry name" value="Helicase_ATP-bd"/>
</dbReference>
<accession>A0A1I2RI27</accession>
<evidence type="ECO:0000256" key="10">
    <source>
        <dbReference type="ARBA" id="ARBA00023204"/>
    </source>
</evidence>
<dbReference type="SUPFAM" id="SSF50249">
    <property type="entry name" value="Nucleic acid-binding proteins"/>
    <property type="match status" value="1"/>
</dbReference>
<dbReference type="Proteomes" id="UP000199337">
    <property type="component" value="Unassembled WGS sequence"/>
</dbReference>
<evidence type="ECO:0000256" key="6">
    <source>
        <dbReference type="ARBA" id="ARBA00022806"/>
    </source>
</evidence>
<dbReference type="Gene3D" id="3.40.50.300">
    <property type="entry name" value="P-loop containing nucleotide triphosphate hydrolases"/>
    <property type="match status" value="2"/>
</dbReference>
<dbReference type="SMART" id="SM00490">
    <property type="entry name" value="HELICc"/>
    <property type="match status" value="1"/>
</dbReference>
<dbReference type="NCBIfam" id="TIGR00643">
    <property type="entry name" value="recG"/>
    <property type="match status" value="1"/>
</dbReference>
<evidence type="ECO:0000313" key="18">
    <source>
        <dbReference type="EMBL" id="SFG37511.1"/>
    </source>
</evidence>
<dbReference type="GO" id="GO:0006310">
    <property type="term" value="P:DNA recombination"/>
    <property type="evidence" value="ECO:0007669"/>
    <property type="project" value="UniProtKB-UniRule"/>
</dbReference>
<dbReference type="PROSITE" id="PS51192">
    <property type="entry name" value="HELICASE_ATP_BIND_1"/>
    <property type="match status" value="1"/>
</dbReference>
<keyword evidence="10 15" id="KW-0234">DNA repair</keyword>
<keyword evidence="19" id="KW-1185">Reference proteome</keyword>
<dbReference type="PANTHER" id="PTHR47964:SF1">
    <property type="entry name" value="ATP-DEPENDENT DNA HELICASE HOMOLOG RECG, CHLOROPLASTIC"/>
    <property type="match status" value="1"/>
</dbReference>
<keyword evidence="4 15" id="KW-0227">DNA damage</keyword>
<proteinExistence type="inferred from homology"/>
<dbReference type="GO" id="GO:0005524">
    <property type="term" value="F:ATP binding"/>
    <property type="evidence" value="ECO:0007669"/>
    <property type="project" value="UniProtKB-KW"/>
</dbReference>
<dbReference type="Pfam" id="PF00271">
    <property type="entry name" value="Helicase_C"/>
    <property type="match status" value="1"/>
</dbReference>
<dbReference type="GO" id="GO:0003677">
    <property type="term" value="F:DNA binding"/>
    <property type="evidence" value="ECO:0007669"/>
    <property type="project" value="UniProtKB-KW"/>
</dbReference>
<evidence type="ECO:0000259" key="17">
    <source>
        <dbReference type="PROSITE" id="PS51194"/>
    </source>
</evidence>
<dbReference type="GO" id="GO:0006281">
    <property type="term" value="P:DNA repair"/>
    <property type="evidence" value="ECO:0007669"/>
    <property type="project" value="UniProtKB-UniRule"/>
</dbReference>
<keyword evidence="9 15" id="KW-0233">DNA recombination</keyword>
<comment type="function">
    <text evidence="15">Plays a critical role in recombination and DNA repair. Helps process Holliday junction intermediates to mature products by catalyzing branch migration. Has replication fork regression activity, unwinds stalled or blocked replication forks to make a HJ that can be resolved. Has a DNA unwinding activity characteristic of a DNA helicase with 3'-5' polarity.</text>
</comment>
<keyword evidence="11" id="KW-0413">Isomerase</keyword>
<organism evidence="18 19">
    <name type="scientific">Desulfotruncus arcticus DSM 17038</name>
    <dbReference type="NCBI Taxonomy" id="1121424"/>
    <lineage>
        <taxon>Bacteria</taxon>
        <taxon>Bacillati</taxon>
        <taxon>Bacillota</taxon>
        <taxon>Clostridia</taxon>
        <taxon>Eubacteriales</taxon>
        <taxon>Desulfallaceae</taxon>
        <taxon>Desulfotruncus</taxon>
    </lineage>
</organism>
<dbReference type="InterPro" id="IPR001650">
    <property type="entry name" value="Helicase_C-like"/>
</dbReference>
<dbReference type="GO" id="GO:0016887">
    <property type="term" value="F:ATP hydrolysis activity"/>
    <property type="evidence" value="ECO:0007669"/>
    <property type="project" value="RHEA"/>
</dbReference>
<keyword evidence="7 15" id="KW-0067">ATP-binding</keyword>
<gene>
    <name evidence="18" type="ORF">SAMN05660649_01471</name>
</gene>
<dbReference type="InterPro" id="IPR011545">
    <property type="entry name" value="DEAD/DEAH_box_helicase_dom"/>
</dbReference>
<comment type="similarity">
    <text evidence="1 15">Belongs to the helicase family. RecG subfamily.</text>
</comment>
<dbReference type="SMART" id="SM00487">
    <property type="entry name" value="DEXDc"/>
    <property type="match status" value="1"/>
</dbReference>
<evidence type="ECO:0000256" key="1">
    <source>
        <dbReference type="ARBA" id="ARBA00007504"/>
    </source>
</evidence>
<comment type="catalytic activity">
    <reaction evidence="14 15">
        <text>ATP + H2O = ADP + phosphate + H(+)</text>
        <dbReference type="Rhea" id="RHEA:13065"/>
        <dbReference type="ChEBI" id="CHEBI:15377"/>
        <dbReference type="ChEBI" id="CHEBI:15378"/>
        <dbReference type="ChEBI" id="CHEBI:30616"/>
        <dbReference type="ChEBI" id="CHEBI:43474"/>
        <dbReference type="ChEBI" id="CHEBI:456216"/>
        <dbReference type="EC" id="5.6.2.4"/>
    </reaction>
</comment>
<evidence type="ECO:0000256" key="5">
    <source>
        <dbReference type="ARBA" id="ARBA00022801"/>
    </source>
</evidence>
<sequence>MNNRLTGEPAAAPIQSVKGIGPRRAGELAKLNIFTVKDMFYHFPREYLDRSSPVSPFGVASGKAITAVGKVKAVKKGRPGQKPAVTKVALETEGGVFYAVLFNRRYLEKSLKTGMTMLVSGKIENRFGIAELQVQDFDIVNDHITNSSAAALHTGRLVPVYPATAGITQRIIRSTLQVLLEQRLDAIVEFLPDRVMEKYGLMPIKPALRQIHFPDSPEQARQAKKRFAFEELLLFQVQLAYAKSKIARLEKPHVYNNETKLKNKLIACLGFALTGAQRRVLAEIMSDLEGSRPMNRLLQGDVGSGKTLVAVLTLLRAVESGLQGALMAPTEVLAEQHYLALTELLEPLGVRPGFLSGGMPAAKRKALLEELAAGSVRLVVGTQALLQEDVIFNRLGVVVIDEQHRFGVKQRAGLREKGLAPDVLVMTATPIPRTLTLTLYGDLDISIIDQLPPGRQPARTYYVNHRELPGVYEFIRKQVKAGRQAYVVCPLVDESEKMDLQAAVQLYERLKAEELRECRLALLTGRMGGDDKELVMRGFREGSVDVLVATTVIEVGVDVPNANVMVIIDAERFGLSQLHQLRGRVGRGGGQSHCILAARPGTREALQRIKAIKTCQDGFQLAEKDLEIRGPGDVAGVRQSGLPEFKAADLLRDINLLKAAKACAEQLIAADPELKSPQNAGLKRHLQQNWQKTNLYHIG</sequence>
<dbReference type="InterPro" id="IPR004609">
    <property type="entry name" value="ATP-dep_DNA_helicase_RecG"/>
</dbReference>
<feature type="domain" description="Helicase ATP-binding" evidence="16">
    <location>
        <begin position="287"/>
        <end position="448"/>
    </location>
</feature>
<evidence type="ECO:0000256" key="14">
    <source>
        <dbReference type="ARBA" id="ARBA00048988"/>
    </source>
</evidence>
<evidence type="ECO:0000256" key="9">
    <source>
        <dbReference type="ARBA" id="ARBA00023172"/>
    </source>
</evidence>
<evidence type="ECO:0000259" key="16">
    <source>
        <dbReference type="PROSITE" id="PS51192"/>
    </source>
</evidence>
<dbReference type="NCBIfam" id="NF008165">
    <property type="entry name" value="PRK10917.1-3"/>
    <property type="match status" value="1"/>
</dbReference>
<dbReference type="PROSITE" id="PS51194">
    <property type="entry name" value="HELICASE_CTER"/>
    <property type="match status" value="1"/>
</dbReference>
<dbReference type="EMBL" id="FOOX01000004">
    <property type="protein sequence ID" value="SFG37511.1"/>
    <property type="molecule type" value="Genomic_DNA"/>
</dbReference>
<evidence type="ECO:0000313" key="19">
    <source>
        <dbReference type="Proteomes" id="UP000199337"/>
    </source>
</evidence>
<dbReference type="CDD" id="cd03524">
    <property type="entry name" value="RPA2_OBF_family"/>
    <property type="match status" value="1"/>
</dbReference>
<feature type="domain" description="Helicase C-terminal" evidence="17">
    <location>
        <begin position="467"/>
        <end position="627"/>
    </location>
</feature>
<keyword evidence="6 15" id="KW-0347">Helicase</keyword>
<dbReference type="OrthoDB" id="9804325at2"/>
<evidence type="ECO:0000256" key="2">
    <source>
        <dbReference type="ARBA" id="ARBA00017846"/>
    </source>
</evidence>
<dbReference type="CDD" id="cd17992">
    <property type="entry name" value="DEXHc_RecG"/>
    <property type="match status" value="1"/>
</dbReference>
<evidence type="ECO:0000256" key="15">
    <source>
        <dbReference type="RuleBase" id="RU363016"/>
    </source>
</evidence>
<dbReference type="Gene3D" id="2.40.50.140">
    <property type="entry name" value="Nucleic acid-binding proteins"/>
    <property type="match status" value="1"/>
</dbReference>
<dbReference type="InterPro" id="IPR027417">
    <property type="entry name" value="P-loop_NTPase"/>
</dbReference>
<dbReference type="STRING" id="341036.SAMN05660649_01471"/>
<evidence type="ECO:0000256" key="13">
    <source>
        <dbReference type="ARBA" id="ARBA00034808"/>
    </source>
</evidence>
<dbReference type="EC" id="5.6.2.4" evidence="13 15"/>
<dbReference type="NCBIfam" id="NF008168">
    <property type="entry name" value="PRK10917.2-2"/>
    <property type="match status" value="1"/>
</dbReference>
<dbReference type="GO" id="GO:0043138">
    <property type="term" value="F:3'-5' DNA helicase activity"/>
    <property type="evidence" value="ECO:0007669"/>
    <property type="project" value="UniProtKB-EC"/>
</dbReference>
<dbReference type="AlphaFoldDB" id="A0A1I2RI27"/>
<dbReference type="Pfam" id="PF17191">
    <property type="entry name" value="RecG_wedge"/>
    <property type="match status" value="1"/>
</dbReference>
<keyword evidence="8" id="KW-0238">DNA-binding</keyword>
<dbReference type="SUPFAM" id="SSF52540">
    <property type="entry name" value="P-loop containing nucleoside triphosphate hydrolases"/>
    <property type="match status" value="2"/>
</dbReference>